<dbReference type="Pfam" id="PF03953">
    <property type="entry name" value="Tubulin_C"/>
    <property type="match status" value="1"/>
</dbReference>
<evidence type="ECO:0000256" key="6">
    <source>
        <dbReference type="ARBA" id="ARBA00022701"/>
    </source>
</evidence>
<feature type="domain" description="Tubulin/FtsZ GTPase" evidence="16">
    <location>
        <begin position="477"/>
        <end position="674"/>
    </location>
</feature>
<keyword evidence="9" id="KW-0378">Hydrolase</keyword>
<evidence type="ECO:0000313" key="18">
    <source>
        <dbReference type="EnsemblMetazoa" id="AQUA002752-PA"/>
    </source>
</evidence>
<dbReference type="InterPro" id="IPR011009">
    <property type="entry name" value="Kinase-like_dom_sf"/>
</dbReference>
<evidence type="ECO:0000256" key="10">
    <source>
        <dbReference type="ARBA" id="ARBA00022842"/>
    </source>
</evidence>
<evidence type="ECO:0000256" key="11">
    <source>
        <dbReference type="ARBA" id="ARBA00023134"/>
    </source>
</evidence>
<comment type="subunit">
    <text evidence="4">Dimer of alpha and beta chains. A typical microtubule is a hollow water-filled tube with an outer diameter of 25 nm and an inner diameter of 15 nM. Alpha-beta heterodimers associate head-to-tail to form protofilaments running lengthwise along the microtubule wall with the beta-tubulin subunit facing the microtubule plus end conferring a structural polarity. Microtubules usually have 13 protofilaments but different protofilament numbers can be found in some organisms and specialized cells.</text>
</comment>
<sequence length="878" mass="99768">MTKDRKTTFLTEELPRKILHYCPELDGDGKISDVQLSTPDHLDGFMSTIHKLSFGYESNDGTVVQTLKLMVKVMKGSDEFRESSMGKTQFTNEIYIYTKVLPVFQELLTETGLAGDWCPRVYYGEAGHFPTYSDQYETILVLQDISPLGYKAGPRLDLEEEHLRLMARHIASFHACTYAMRLRNDARLASLIEGIAPLDFVSGDKTFTSYDVLLKLGANRLYKYLDDHPEQLDSEAFKRDMTNLRQRYGTTPISLMQDLLRKDETFSVILHGDYNRNNVLFRTDGAGKPVELKMFDFQENRYATPVIDLTFYMYMSMTEEMRNRCWDAVVLEYHTALLESLATILKVPQEDGVLDPYRLEPFLEHFKRHAMYGVIVTLHFLPWMMCPEEECEQLAHHFARDVHSKELAHWTLVCGGEEVDKRLPRRNRETMSIHLGQAGVQMGEAIWTQYGQEHGIGMDGQRMAEMADGCDTQFHECPAFYSENGEGRYVPRAVFIDTEPMVIDQLQAAEIGELFNPDYLVRGKEDAANNYARGYYSLSHRTLVGAIEAIRQMAEDADNLQGMLLYHSFGGGTGSGVTAHLLQQLEEEFPRKTRLSFSVYPSPYLCTSVVEPYNTVLMTHRSMNSMECSFMMDNQAIYSICSSRLSIERPSYANLNQLIGQVVSGVTASLRFGGDLNVDMSEFQTNLVPYPRLHFPLISFAPIITSENVNHENHDIGAMTKQLFEPACQMVRCGSPGRGKYMACCLLYRGHILPKDINEAIASIKATRSVRFVDWCPTGFKIGINAMPPKMAPNGDLAPVRRCVTMLASTTAISDAWSNIDEKFDIMYRKRAFVHWFVGEGMEMQEFGEARENLACLEMDYREAGLSGSVELQLKGFV</sequence>
<dbReference type="PRINTS" id="PR01162">
    <property type="entry name" value="ALPHATUBULIN"/>
</dbReference>
<dbReference type="GO" id="GO:0005200">
    <property type="term" value="F:structural constituent of cytoskeleton"/>
    <property type="evidence" value="ECO:0007669"/>
    <property type="project" value="InterPro"/>
</dbReference>
<dbReference type="Gene3D" id="3.30.1330.20">
    <property type="entry name" value="Tubulin/FtsZ, C-terminal domain"/>
    <property type="match status" value="1"/>
</dbReference>
<dbReference type="SMART" id="SM00864">
    <property type="entry name" value="Tubulin"/>
    <property type="match status" value="1"/>
</dbReference>
<keyword evidence="12" id="KW-0206">Cytoskeleton</keyword>
<evidence type="ECO:0000256" key="4">
    <source>
        <dbReference type="ARBA" id="ARBA00011747"/>
    </source>
</evidence>
<dbReference type="SUPFAM" id="SSF56112">
    <property type="entry name" value="Protein kinase-like (PK-like)"/>
    <property type="match status" value="1"/>
</dbReference>
<comment type="similarity">
    <text evidence="3">Belongs to the tubulin family.</text>
</comment>
<evidence type="ECO:0000256" key="8">
    <source>
        <dbReference type="ARBA" id="ARBA00022741"/>
    </source>
</evidence>
<keyword evidence="11" id="KW-0342">GTP-binding</keyword>
<dbReference type="EnsemblMetazoa" id="AQUA002752-RA">
    <property type="protein sequence ID" value="AQUA002752-PA"/>
    <property type="gene ID" value="AQUA002752"/>
</dbReference>
<dbReference type="InterPro" id="IPR003008">
    <property type="entry name" value="Tubulin_FtsZ_GTPase"/>
</dbReference>
<protein>
    <recommendedName>
        <fullName evidence="20">CHK kinase-like domain-containing protein</fullName>
    </recommendedName>
</protein>
<dbReference type="SMART" id="SM00587">
    <property type="entry name" value="CHK"/>
    <property type="match status" value="1"/>
</dbReference>
<evidence type="ECO:0008006" key="20">
    <source>
        <dbReference type="Google" id="ProtNLM"/>
    </source>
</evidence>
<dbReference type="PANTHER" id="PTHR11588">
    <property type="entry name" value="TUBULIN"/>
    <property type="match status" value="1"/>
</dbReference>
<proteinExistence type="inferred from homology"/>
<evidence type="ECO:0000256" key="1">
    <source>
        <dbReference type="ARBA" id="ARBA00001946"/>
    </source>
</evidence>
<dbReference type="InterPro" id="IPR002452">
    <property type="entry name" value="Alpha_tubulin"/>
</dbReference>
<feature type="domain" description="Tubulin/FtsZ 2-layer sandwich" evidence="17">
    <location>
        <begin position="676"/>
        <end position="822"/>
    </location>
</feature>
<accession>A0A182WYZ1</accession>
<name>A0A182WYZ1_ANOQN</name>
<keyword evidence="8" id="KW-0547">Nucleotide-binding</keyword>
<evidence type="ECO:0000256" key="2">
    <source>
        <dbReference type="ARBA" id="ARBA00004245"/>
    </source>
</evidence>
<dbReference type="VEuPathDB" id="VectorBase:AQUA002752"/>
<evidence type="ECO:0000256" key="12">
    <source>
        <dbReference type="ARBA" id="ARBA00023212"/>
    </source>
</evidence>
<dbReference type="Gene3D" id="3.90.1200.10">
    <property type="match status" value="1"/>
</dbReference>
<dbReference type="InterPro" id="IPR000217">
    <property type="entry name" value="Tubulin"/>
</dbReference>
<dbReference type="GO" id="GO:0007017">
    <property type="term" value="P:microtubule-based process"/>
    <property type="evidence" value="ECO:0007669"/>
    <property type="project" value="InterPro"/>
</dbReference>
<dbReference type="AlphaFoldDB" id="A0A182WYZ1"/>
<comment type="cofactor">
    <cofactor evidence="1">
        <name>Mg(2+)</name>
        <dbReference type="ChEBI" id="CHEBI:18420"/>
    </cofactor>
</comment>
<dbReference type="FunFam" id="3.40.50.1440:FF:000011">
    <property type="entry name" value="Tubulin alpha chain"/>
    <property type="match status" value="1"/>
</dbReference>
<comment type="function">
    <text evidence="13">Tubulin is the major constituent of microtubules, a cylinder consisting of laterally associated linear protofilaments composed of alpha- and beta-tubulin heterodimers. Microtubules grow by the addition of GTP-tubulin dimers to the microtubule end, where a stabilizing cap forms. Below the cap, tubulin dimers are in GDP-bound state, owing to GTPase activity of alpha-tubulin.</text>
</comment>
<dbReference type="CDD" id="cd02186">
    <property type="entry name" value="alpha_tubulin"/>
    <property type="match status" value="1"/>
</dbReference>
<comment type="subcellular location">
    <subcellularLocation>
        <location evidence="2">Cytoplasm</location>
        <location evidence="2">Cytoskeleton</location>
    </subcellularLocation>
</comment>
<evidence type="ECO:0000256" key="3">
    <source>
        <dbReference type="ARBA" id="ARBA00009636"/>
    </source>
</evidence>
<keyword evidence="19" id="KW-1185">Reference proteome</keyword>
<dbReference type="InterPro" id="IPR036525">
    <property type="entry name" value="Tubulin/FtsZ_GTPase_sf"/>
</dbReference>
<dbReference type="GO" id="GO:0016787">
    <property type="term" value="F:hydrolase activity"/>
    <property type="evidence" value="ECO:0007669"/>
    <property type="project" value="UniProtKB-KW"/>
</dbReference>
<dbReference type="SUPFAM" id="SSF55307">
    <property type="entry name" value="Tubulin C-terminal domain-like"/>
    <property type="match status" value="1"/>
</dbReference>
<keyword evidence="5" id="KW-0963">Cytoplasm</keyword>
<dbReference type="InterPro" id="IPR037103">
    <property type="entry name" value="Tubulin/FtsZ-like_C"/>
</dbReference>
<dbReference type="PRINTS" id="PR01161">
    <property type="entry name" value="TUBULIN"/>
</dbReference>
<keyword evidence="10" id="KW-0460">Magnesium</keyword>
<evidence type="ECO:0000256" key="9">
    <source>
        <dbReference type="ARBA" id="ARBA00022801"/>
    </source>
</evidence>
<evidence type="ECO:0000256" key="7">
    <source>
        <dbReference type="ARBA" id="ARBA00022723"/>
    </source>
</evidence>
<dbReference type="SMART" id="SM00865">
    <property type="entry name" value="Tubulin_C"/>
    <property type="match status" value="1"/>
</dbReference>
<comment type="catalytic activity">
    <reaction evidence="14">
        <text>GTP + H2O = GDP + phosphate + H(+)</text>
        <dbReference type="Rhea" id="RHEA:19669"/>
        <dbReference type="ChEBI" id="CHEBI:15377"/>
        <dbReference type="ChEBI" id="CHEBI:15378"/>
        <dbReference type="ChEBI" id="CHEBI:37565"/>
        <dbReference type="ChEBI" id="CHEBI:43474"/>
        <dbReference type="ChEBI" id="CHEBI:58189"/>
    </reaction>
    <physiologicalReaction direction="left-to-right" evidence="14">
        <dbReference type="Rhea" id="RHEA:19670"/>
    </physiologicalReaction>
</comment>
<dbReference type="InterPro" id="IPR023123">
    <property type="entry name" value="Tubulin_C"/>
</dbReference>
<evidence type="ECO:0000256" key="5">
    <source>
        <dbReference type="ARBA" id="ARBA00022490"/>
    </source>
</evidence>
<dbReference type="InterPro" id="IPR004119">
    <property type="entry name" value="EcKL"/>
</dbReference>
<dbReference type="Proteomes" id="UP000076407">
    <property type="component" value="Unassembled WGS sequence"/>
</dbReference>
<evidence type="ECO:0000259" key="16">
    <source>
        <dbReference type="SMART" id="SM00864"/>
    </source>
</evidence>
<dbReference type="GO" id="GO:0046872">
    <property type="term" value="F:metal ion binding"/>
    <property type="evidence" value="ECO:0007669"/>
    <property type="project" value="UniProtKB-KW"/>
</dbReference>
<dbReference type="GO" id="GO:0005525">
    <property type="term" value="F:GTP binding"/>
    <property type="evidence" value="ECO:0007669"/>
    <property type="project" value="UniProtKB-KW"/>
</dbReference>
<evidence type="ECO:0000259" key="17">
    <source>
        <dbReference type="SMART" id="SM00865"/>
    </source>
</evidence>
<dbReference type="SUPFAM" id="SSF52490">
    <property type="entry name" value="Tubulin nucleotide-binding domain-like"/>
    <property type="match status" value="1"/>
</dbReference>
<reference evidence="18" key="1">
    <citation type="submission" date="2020-05" db="UniProtKB">
        <authorList>
            <consortium name="EnsemblMetazoa"/>
        </authorList>
    </citation>
    <scope>IDENTIFICATION</scope>
    <source>
        <strain evidence="18">SANGQUA</strain>
    </source>
</reference>
<dbReference type="Pfam" id="PF00091">
    <property type="entry name" value="Tubulin"/>
    <property type="match status" value="1"/>
</dbReference>
<dbReference type="InterPro" id="IPR018316">
    <property type="entry name" value="Tubulin/FtsZ_2-layer-sand-dom"/>
</dbReference>
<dbReference type="FunFam" id="1.10.287.600:FF:000001">
    <property type="entry name" value="Tubulin alpha chain"/>
    <property type="match status" value="1"/>
</dbReference>
<dbReference type="GO" id="GO:0005874">
    <property type="term" value="C:microtubule"/>
    <property type="evidence" value="ECO:0007669"/>
    <property type="project" value="UniProtKB-KW"/>
</dbReference>
<keyword evidence="6" id="KW-0493">Microtubule</keyword>
<dbReference type="InterPro" id="IPR008280">
    <property type="entry name" value="Tub_FtsZ_C"/>
</dbReference>
<dbReference type="InterPro" id="IPR015897">
    <property type="entry name" value="CHK_kinase-like"/>
</dbReference>
<dbReference type="Pfam" id="PF02958">
    <property type="entry name" value="EcKL"/>
    <property type="match status" value="1"/>
</dbReference>
<evidence type="ECO:0000313" key="19">
    <source>
        <dbReference type="Proteomes" id="UP000076407"/>
    </source>
</evidence>
<dbReference type="Gene3D" id="3.40.50.1440">
    <property type="entry name" value="Tubulin/FtsZ, GTPase domain"/>
    <property type="match status" value="1"/>
</dbReference>
<feature type="domain" description="CHK kinase-like" evidence="15">
    <location>
        <begin position="140"/>
        <end position="343"/>
    </location>
</feature>
<evidence type="ECO:0000259" key="15">
    <source>
        <dbReference type="SMART" id="SM00587"/>
    </source>
</evidence>
<dbReference type="Gene3D" id="1.10.287.600">
    <property type="entry name" value="Helix hairpin bin"/>
    <property type="match status" value="1"/>
</dbReference>
<keyword evidence="7" id="KW-0479">Metal-binding</keyword>
<dbReference type="STRING" id="34691.A0A182WYZ1"/>
<organism evidence="18 19">
    <name type="scientific">Anopheles quadriannulatus</name>
    <name type="common">Mosquito</name>
    <dbReference type="NCBI Taxonomy" id="34691"/>
    <lineage>
        <taxon>Eukaryota</taxon>
        <taxon>Metazoa</taxon>
        <taxon>Ecdysozoa</taxon>
        <taxon>Arthropoda</taxon>
        <taxon>Hexapoda</taxon>
        <taxon>Insecta</taxon>
        <taxon>Pterygota</taxon>
        <taxon>Neoptera</taxon>
        <taxon>Endopterygota</taxon>
        <taxon>Diptera</taxon>
        <taxon>Nematocera</taxon>
        <taxon>Culicoidea</taxon>
        <taxon>Culicidae</taxon>
        <taxon>Anophelinae</taxon>
        <taxon>Anopheles</taxon>
    </lineage>
</organism>
<evidence type="ECO:0000256" key="13">
    <source>
        <dbReference type="ARBA" id="ARBA00034296"/>
    </source>
</evidence>
<dbReference type="InterPro" id="IPR017975">
    <property type="entry name" value="Tubulin_CS"/>
</dbReference>
<evidence type="ECO:0000256" key="14">
    <source>
        <dbReference type="ARBA" id="ARBA00049117"/>
    </source>
</evidence>
<dbReference type="PROSITE" id="PS00227">
    <property type="entry name" value="TUBULIN"/>
    <property type="match status" value="1"/>
</dbReference>